<name>A0A4Y8PZX9_9BACL</name>
<dbReference type="Proteomes" id="UP000298246">
    <property type="component" value="Unassembled WGS sequence"/>
</dbReference>
<dbReference type="OrthoDB" id="5169556at2"/>
<dbReference type="RefSeq" id="WP_134753705.1">
    <property type="nucleotide sequence ID" value="NZ_MYFO02000015.1"/>
</dbReference>
<gene>
    <name evidence="1" type="ORF">B5M42_13600</name>
</gene>
<evidence type="ECO:0000313" key="1">
    <source>
        <dbReference type="EMBL" id="TFE86916.1"/>
    </source>
</evidence>
<organism evidence="1 2">
    <name type="scientific">Paenibacillus athensensis</name>
    <dbReference type="NCBI Taxonomy" id="1967502"/>
    <lineage>
        <taxon>Bacteria</taxon>
        <taxon>Bacillati</taxon>
        <taxon>Bacillota</taxon>
        <taxon>Bacilli</taxon>
        <taxon>Bacillales</taxon>
        <taxon>Paenibacillaceae</taxon>
        <taxon>Paenibacillus</taxon>
    </lineage>
</organism>
<reference evidence="1 2" key="1">
    <citation type="submission" date="2017-03" db="EMBL/GenBank/DDBJ databases">
        <title>Isolation of Levoglucosan Utilizing Bacteria.</title>
        <authorList>
            <person name="Arya A.S."/>
        </authorList>
    </citation>
    <scope>NUCLEOTIDE SEQUENCE [LARGE SCALE GENOMIC DNA]</scope>
    <source>
        <strain evidence="1 2">MEC069</strain>
    </source>
</reference>
<accession>A0A4Y8PZX9</accession>
<proteinExistence type="predicted"/>
<evidence type="ECO:0000313" key="2">
    <source>
        <dbReference type="Proteomes" id="UP000298246"/>
    </source>
</evidence>
<keyword evidence="2" id="KW-1185">Reference proteome</keyword>
<dbReference type="AlphaFoldDB" id="A0A4Y8PZX9"/>
<sequence>MEKLYLKKLRDTVDKRFVGFKPNGSSIKPVHVFSGATRVIYGKSADTSGIKRLSYVANAKGKTPAANTPEKVLSFLKEMNAIEEEDIRIEELTTFRNLLQKLLAADDGVFSGTDDSMVSYSSGSRYFITRFAMYEDAGEFIGGIIKEYCPELSQYISKLLEDNNDPITLLFTPVLIEEPDRLYADSRHTDIEAFAQQSVALKKYLRELKVSGECLLAHFKQHPNTLTQLRLFNFFCIFNLVRYLSLLEAFYCGESIRPFLLDFSDDSQSSIARASVMSYTQVHRSISRFYAWGYAQELKAFSKEELLSSETPEYEPNKKSKADERELARIWELAKNDAAAVEEDEARLIFGTTIYDMLALQASSHPVNYLRAIGILSGILYPPTNFHVNKRFALSQDVLEMVIRTCVAPSETLSGTELRERLWERMGVLIGGSDFEMRKLHESGSILQADSDSLNQNFDRFADTLEAMNFAEIMADGILQIRLGGTTE</sequence>
<dbReference type="EMBL" id="MYFO01000016">
    <property type="protein sequence ID" value="TFE86916.1"/>
    <property type="molecule type" value="Genomic_DNA"/>
</dbReference>
<protein>
    <submittedName>
        <fullName evidence="1">Uncharacterized protein</fullName>
    </submittedName>
</protein>
<comment type="caution">
    <text evidence="1">The sequence shown here is derived from an EMBL/GenBank/DDBJ whole genome shotgun (WGS) entry which is preliminary data.</text>
</comment>